<dbReference type="Pfam" id="PF04266">
    <property type="entry name" value="ASCH"/>
    <property type="match status" value="1"/>
</dbReference>
<dbReference type="InterPro" id="IPR007374">
    <property type="entry name" value="ASCH_domain"/>
</dbReference>
<gene>
    <name evidence="3" type="ORF">M0R45_028058</name>
</gene>
<feature type="domain" description="ASCH" evidence="2">
    <location>
        <begin position="16"/>
        <end position="102"/>
    </location>
</feature>
<dbReference type="EMBL" id="JBEDUW010000006">
    <property type="protein sequence ID" value="KAK9919466.1"/>
    <property type="molecule type" value="Genomic_DNA"/>
</dbReference>
<feature type="compositionally biased region" description="Polar residues" evidence="1">
    <location>
        <begin position="223"/>
        <end position="234"/>
    </location>
</feature>
<dbReference type="Gene3D" id="2.30.130.30">
    <property type="entry name" value="Hypothetical protein"/>
    <property type="match status" value="1"/>
</dbReference>
<name>A0AAW1W6K9_RUBAR</name>
<dbReference type="PANTHER" id="PTHR12963">
    <property type="entry name" value="THYROID RECEPTOR INTERACTING PROTEIN RELATED"/>
    <property type="match status" value="1"/>
</dbReference>
<dbReference type="CDD" id="cd06554">
    <property type="entry name" value="ASCH_ASC-1_like"/>
    <property type="match status" value="1"/>
</dbReference>
<dbReference type="InterPro" id="IPR015947">
    <property type="entry name" value="PUA-like_sf"/>
</dbReference>
<sequence length="308" mass="34056">MRAGGHSSGNYRNPCLTMHQPWASLLVYGIKRIEGRSWPAPIRGRLWIHAAGKVPEEATIKAMEDFYREIYAVNGITDIKFPQHYPVSRLLGCVEVVGCVTREELAGWELVPEGVRLEAQTDMCWLCERPQKLLIPFEMRGYQGVYNLEKKINEAAIRGLTPVEVPLPVKFPLPNPQDPFSLKPGSISANAHQSRTSEVERSSSLNAAIAGAQAAATQFSKKAQTFPTTSQNDAAKSARTVPIKNESSEVDKATSANFSESSNKGSMTSNSKDQISSRDQLSSRVLRPHPGAPSKYGYEWRRRGDAQN</sequence>
<evidence type="ECO:0000259" key="2">
    <source>
        <dbReference type="Pfam" id="PF04266"/>
    </source>
</evidence>
<keyword evidence="4" id="KW-1185">Reference proteome</keyword>
<proteinExistence type="predicted"/>
<dbReference type="FunFam" id="2.30.130.30:FF:000002">
    <property type="entry name" value="Activating signal cointegrator 1"/>
    <property type="match status" value="1"/>
</dbReference>
<feature type="compositionally biased region" description="Polar residues" evidence="1">
    <location>
        <begin position="254"/>
        <end position="283"/>
    </location>
</feature>
<evidence type="ECO:0000313" key="4">
    <source>
        <dbReference type="Proteomes" id="UP001457282"/>
    </source>
</evidence>
<dbReference type="Proteomes" id="UP001457282">
    <property type="component" value="Unassembled WGS sequence"/>
</dbReference>
<feature type="region of interest" description="Disordered" evidence="1">
    <location>
        <begin position="178"/>
        <end position="204"/>
    </location>
</feature>
<feature type="region of interest" description="Disordered" evidence="1">
    <location>
        <begin position="223"/>
        <end position="308"/>
    </location>
</feature>
<accession>A0AAW1W6K9</accession>
<feature type="compositionally biased region" description="Basic and acidic residues" evidence="1">
    <location>
        <begin position="298"/>
        <end position="308"/>
    </location>
</feature>
<evidence type="ECO:0000313" key="3">
    <source>
        <dbReference type="EMBL" id="KAK9919466.1"/>
    </source>
</evidence>
<evidence type="ECO:0000256" key="1">
    <source>
        <dbReference type="SAM" id="MobiDB-lite"/>
    </source>
</evidence>
<organism evidence="3 4">
    <name type="scientific">Rubus argutus</name>
    <name type="common">Southern blackberry</name>
    <dbReference type="NCBI Taxonomy" id="59490"/>
    <lineage>
        <taxon>Eukaryota</taxon>
        <taxon>Viridiplantae</taxon>
        <taxon>Streptophyta</taxon>
        <taxon>Embryophyta</taxon>
        <taxon>Tracheophyta</taxon>
        <taxon>Spermatophyta</taxon>
        <taxon>Magnoliopsida</taxon>
        <taxon>eudicotyledons</taxon>
        <taxon>Gunneridae</taxon>
        <taxon>Pentapetalae</taxon>
        <taxon>rosids</taxon>
        <taxon>fabids</taxon>
        <taxon>Rosales</taxon>
        <taxon>Rosaceae</taxon>
        <taxon>Rosoideae</taxon>
        <taxon>Rosoideae incertae sedis</taxon>
        <taxon>Rubus</taxon>
    </lineage>
</organism>
<reference evidence="3 4" key="1">
    <citation type="journal article" date="2023" name="G3 (Bethesda)">
        <title>A chromosome-length genome assembly and annotation of blackberry (Rubus argutus, cv. 'Hillquist').</title>
        <authorList>
            <person name="Bruna T."/>
            <person name="Aryal R."/>
            <person name="Dudchenko O."/>
            <person name="Sargent D.J."/>
            <person name="Mead D."/>
            <person name="Buti M."/>
            <person name="Cavallini A."/>
            <person name="Hytonen T."/>
            <person name="Andres J."/>
            <person name="Pham M."/>
            <person name="Weisz D."/>
            <person name="Mascagni F."/>
            <person name="Usai G."/>
            <person name="Natali L."/>
            <person name="Bassil N."/>
            <person name="Fernandez G.E."/>
            <person name="Lomsadze A."/>
            <person name="Armour M."/>
            <person name="Olukolu B."/>
            <person name="Poorten T."/>
            <person name="Britton C."/>
            <person name="Davik J."/>
            <person name="Ashrafi H."/>
            <person name="Aiden E.L."/>
            <person name="Borodovsky M."/>
            <person name="Worthington M."/>
        </authorList>
    </citation>
    <scope>NUCLEOTIDE SEQUENCE [LARGE SCALE GENOMIC DNA]</scope>
    <source>
        <strain evidence="3">PI 553951</strain>
    </source>
</reference>
<dbReference type="SUPFAM" id="SSF88697">
    <property type="entry name" value="PUA domain-like"/>
    <property type="match status" value="1"/>
</dbReference>
<dbReference type="PANTHER" id="PTHR12963:SF0">
    <property type="entry name" value="EXPRESSED PROTEIN"/>
    <property type="match status" value="1"/>
</dbReference>
<protein>
    <recommendedName>
        <fullName evidence="2">ASCH domain-containing protein</fullName>
    </recommendedName>
</protein>
<comment type="caution">
    <text evidence="3">The sequence shown here is derived from an EMBL/GenBank/DDBJ whole genome shotgun (WGS) entry which is preliminary data.</text>
</comment>
<dbReference type="AlphaFoldDB" id="A0AAW1W6K9"/>
<dbReference type="InterPro" id="IPR039128">
    <property type="entry name" value="TRIP4-like"/>
</dbReference>